<comment type="caution">
    <text evidence="1">The sequence shown here is derived from an EMBL/GenBank/DDBJ whole genome shotgun (WGS) entry which is preliminary data.</text>
</comment>
<name>A0A9W7D4E2_9STRA</name>
<dbReference type="PANTHER" id="PTHR40866">
    <property type="entry name" value="BED-TYPE DOMAIN-CONTAINING PROTEIN"/>
    <property type="match status" value="1"/>
</dbReference>
<dbReference type="InterPro" id="IPR012337">
    <property type="entry name" value="RNaseH-like_sf"/>
</dbReference>
<evidence type="ECO:0000313" key="2">
    <source>
        <dbReference type="Proteomes" id="UP001165121"/>
    </source>
</evidence>
<dbReference type="SUPFAM" id="SSF53098">
    <property type="entry name" value="Ribonuclease H-like"/>
    <property type="match status" value="1"/>
</dbReference>
<protein>
    <submittedName>
        <fullName evidence="1">Unnamed protein product</fullName>
    </submittedName>
</protein>
<gene>
    <name evidence="1" type="ORF">Pfra01_002042800</name>
</gene>
<dbReference type="PANTHER" id="PTHR40866:SF1">
    <property type="entry name" value="BED-TYPE DOMAIN-CONTAINING PROTEIN"/>
    <property type="match status" value="1"/>
</dbReference>
<dbReference type="AlphaFoldDB" id="A0A9W7D4E2"/>
<dbReference type="OrthoDB" id="109974at2759"/>
<organism evidence="1 2">
    <name type="scientific">Phytophthora fragariaefolia</name>
    <dbReference type="NCBI Taxonomy" id="1490495"/>
    <lineage>
        <taxon>Eukaryota</taxon>
        <taxon>Sar</taxon>
        <taxon>Stramenopiles</taxon>
        <taxon>Oomycota</taxon>
        <taxon>Peronosporomycetes</taxon>
        <taxon>Peronosporales</taxon>
        <taxon>Peronosporaceae</taxon>
        <taxon>Phytophthora</taxon>
    </lineage>
</organism>
<dbReference type="EMBL" id="BSXT01002789">
    <property type="protein sequence ID" value="GMF50913.1"/>
    <property type="molecule type" value="Genomic_DNA"/>
</dbReference>
<dbReference type="Proteomes" id="UP001165121">
    <property type="component" value="Unassembled WGS sequence"/>
</dbReference>
<sequence>MIDCASHQFNLAVQAMLLRHHEEILIKVHQLMTKLNTIKNRHRLREADAPMPVCRTATRWVSTHAMVARYFRVYDKLDGVDEGIADLVPTARKHLRLKALNEDLKNLESISLKLQTEKGVTLQDVRTLHYSVGKLLRPTDPIEHGPVDGGNENESKRSFADMTLHKHTAPIRRVDLSWVPPTSNNVERRFSRAGIMFSRLRRSLNPMTLETMLFLQYNRSLWDTSAVADAVQKSRSRKRQYVD</sequence>
<accession>A0A9W7D4E2</accession>
<keyword evidence="2" id="KW-1185">Reference proteome</keyword>
<reference evidence="1" key="1">
    <citation type="submission" date="2023-04" db="EMBL/GenBank/DDBJ databases">
        <title>Phytophthora fragariaefolia NBRC 109709.</title>
        <authorList>
            <person name="Ichikawa N."/>
            <person name="Sato H."/>
            <person name="Tonouchi N."/>
        </authorList>
    </citation>
    <scope>NUCLEOTIDE SEQUENCE</scope>
    <source>
        <strain evidence="1">NBRC 109709</strain>
    </source>
</reference>
<proteinExistence type="predicted"/>
<evidence type="ECO:0000313" key="1">
    <source>
        <dbReference type="EMBL" id="GMF50913.1"/>
    </source>
</evidence>